<evidence type="ECO:0000256" key="2">
    <source>
        <dbReference type="ARBA" id="ARBA00007299"/>
    </source>
</evidence>
<proteinExistence type="inferred from homology"/>
<comment type="similarity">
    <text evidence="2 6">Belongs to the DNA polymerase alpha subunit B family.</text>
</comment>
<evidence type="ECO:0000256" key="6">
    <source>
        <dbReference type="PIRNR" id="PIRNR018300"/>
    </source>
</evidence>
<comment type="caution">
    <text evidence="10">The sequence shown here is derived from an EMBL/GenBank/DDBJ whole genome shotgun (WGS) entry which is preliminary data.</text>
</comment>
<dbReference type="PANTHER" id="PTHR23061">
    <property type="entry name" value="DNA POLYMERASE 2 ALPHA 70 KDA SUBUNIT"/>
    <property type="match status" value="1"/>
</dbReference>
<evidence type="ECO:0000256" key="1">
    <source>
        <dbReference type="ARBA" id="ARBA00004123"/>
    </source>
</evidence>
<reference evidence="10" key="1">
    <citation type="journal article" date="2020" name="bioRxiv">
        <title>Genomic and phenotypic heterogeneity of clinical isolates of the human pathogens Aspergillus fumigatus, Aspergillus lentulus and Aspergillus fumigatiaffinis.</title>
        <authorList>
            <person name="dos Santos R.A.C."/>
            <person name="Steenwyk J.L."/>
            <person name="Rivero-Menendez O."/>
            <person name="Mead M.E."/>
            <person name="Silva L.P."/>
            <person name="Bastos R.W."/>
            <person name="Alastruey-Izquierdo A."/>
            <person name="Goldman G.H."/>
            <person name="Rokas A."/>
        </authorList>
    </citation>
    <scope>NUCLEOTIDE SEQUENCE</scope>
    <source>
        <strain evidence="10">CNM-CM6805</strain>
    </source>
</reference>
<dbReference type="OrthoDB" id="336885at2759"/>
<organism evidence="10 11">
    <name type="scientific">Aspergillus fumigatiaffinis</name>
    <dbReference type="NCBI Taxonomy" id="340414"/>
    <lineage>
        <taxon>Eukaryota</taxon>
        <taxon>Fungi</taxon>
        <taxon>Dikarya</taxon>
        <taxon>Ascomycota</taxon>
        <taxon>Pezizomycotina</taxon>
        <taxon>Eurotiomycetes</taxon>
        <taxon>Eurotiomycetidae</taxon>
        <taxon>Eurotiales</taxon>
        <taxon>Aspergillaceae</taxon>
        <taxon>Aspergillus</taxon>
        <taxon>Aspergillus subgen. Fumigati</taxon>
    </lineage>
</organism>
<keyword evidence="4 6" id="KW-0235">DNA replication</keyword>
<dbReference type="PIRSF" id="PIRSF018300">
    <property type="entry name" value="DNA_pol_alph_2"/>
    <property type="match status" value="1"/>
</dbReference>
<feature type="region of interest" description="Disordered" evidence="7">
    <location>
        <begin position="78"/>
        <end position="159"/>
    </location>
</feature>
<dbReference type="FunFam" id="3.60.21.60:FF:000008">
    <property type="entry name" value="DNA polymerase alpha subunit B"/>
    <property type="match status" value="1"/>
</dbReference>
<evidence type="ECO:0000313" key="11">
    <source>
        <dbReference type="Proteomes" id="UP000653565"/>
    </source>
</evidence>
<dbReference type="GO" id="GO:0005658">
    <property type="term" value="C:alpha DNA polymerase:primase complex"/>
    <property type="evidence" value="ECO:0007669"/>
    <property type="project" value="TreeGrafter"/>
</dbReference>
<keyword evidence="11" id="KW-1185">Reference proteome</keyword>
<dbReference type="EMBL" id="JAAAPX010000245">
    <property type="protein sequence ID" value="KAF4226459.1"/>
    <property type="molecule type" value="Genomic_DNA"/>
</dbReference>
<comment type="function">
    <text evidence="6">Accessory subunit of the DNA polymerase alpha complex (also known as the alpha DNA polymerase-primase complex) which plays an essential role in the initiation of DNA synthesis.</text>
</comment>
<dbReference type="InterPro" id="IPR007185">
    <property type="entry name" value="DNA_pol_a/d/e_bsu"/>
</dbReference>
<evidence type="ECO:0000256" key="7">
    <source>
        <dbReference type="SAM" id="MobiDB-lite"/>
    </source>
</evidence>
<evidence type="ECO:0000259" key="8">
    <source>
        <dbReference type="Pfam" id="PF04042"/>
    </source>
</evidence>
<feature type="compositionally biased region" description="Basic and acidic residues" evidence="7">
    <location>
        <begin position="78"/>
        <end position="94"/>
    </location>
</feature>
<dbReference type="FunFam" id="3.60.21.60:FF:000005">
    <property type="entry name" value="DNA polymerase alpha subunit B"/>
    <property type="match status" value="1"/>
</dbReference>
<reference evidence="10" key="2">
    <citation type="submission" date="2020-04" db="EMBL/GenBank/DDBJ databases">
        <authorList>
            <person name="Santos R.A.C."/>
            <person name="Steenwyk J.L."/>
            <person name="Rivero-Menendez O."/>
            <person name="Mead M.E."/>
            <person name="Silva L.P."/>
            <person name="Bastos R.W."/>
            <person name="Alastruey-Izquierdo A."/>
            <person name="Goldman G.H."/>
            <person name="Rokas A."/>
        </authorList>
    </citation>
    <scope>NUCLEOTIDE SEQUENCE</scope>
    <source>
        <strain evidence="10">CNM-CM6805</strain>
    </source>
</reference>
<dbReference type="InterPro" id="IPR016722">
    <property type="entry name" value="DNA_pol_alpha_bsu"/>
</dbReference>
<evidence type="ECO:0000256" key="4">
    <source>
        <dbReference type="ARBA" id="ARBA00022705"/>
    </source>
</evidence>
<evidence type="ECO:0000256" key="3">
    <source>
        <dbReference type="ARBA" id="ARBA00018596"/>
    </source>
</evidence>
<dbReference type="Gene3D" id="3.60.21.60">
    <property type="match status" value="2"/>
</dbReference>
<name>A0A8H4M321_9EURO</name>
<protein>
    <recommendedName>
        <fullName evidence="3 6">DNA polymerase alpha subunit B</fullName>
    </recommendedName>
</protein>
<evidence type="ECO:0000259" key="9">
    <source>
        <dbReference type="Pfam" id="PF22062"/>
    </source>
</evidence>
<keyword evidence="5 6" id="KW-0539">Nucleus</keyword>
<feature type="domain" description="DNA polymerase alpha subunit B OB" evidence="9">
    <location>
        <begin position="233"/>
        <end position="340"/>
    </location>
</feature>
<dbReference type="GO" id="GO:0003677">
    <property type="term" value="F:DNA binding"/>
    <property type="evidence" value="ECO:0007669"/>
    <property type="project" value="InterPro"/>
</dbReference>
<comment type="subcellular location">
    <subcellularLocation>
        <location evidence="1 6">Nucleus</location>
    </subcellularLocation>
</comment>
<gene>
    <name evidence="10" type="ORF">CNMCM6805_004577</name>
</gene>
<feature type="domain" description="DNA polymerase alpha/delta/epsilon subunit B" evidence="8">
    <location>
        <begin position="372"/>
        <end position="607"/>
    </location>
</feature>
<dbReference type="Pfam" id="PF22062">
    <property type="entry name" value="OB_DPOA2"/>
    <property type="match status" value="1"/>
</dbReference>
<feature type="compositionally biased region" description="Polar residues" evidence="7">
    <location>
        <begin position="95"/>
        <end position="107"/>
    </location>
</feature>
<dbReference type="GO" id="GO:0006270">
    <property type="term" value="P:DNA replication initiation"/>
    <property type="evidence" value="ECO:0007669"/>
    <property type="project" value="TreeGrafter"/>
</dbReference>
<dbReference type="InterPro" id="IPR054300">
    <property type="entry name" value="OB_DPOA2"/>
</dbReference>
<sequence>MDMDDVTAELNELFAATSPDGLPKDVLAELQSILRVHSIPPQELFYKWESYCLKMGAEDTKLNLETVRLFKRDVQDALERESRGRAGRQAEKRSTVTATPRATNTSDVFGILDGLTPNGPGRTPTGMNSSTKRRSDFGSPSLLKVGKTDNNQSPNSKPAAVAVNGGGAVDVLQSVPFSERPNPGQIIETINAHLSMPETPMAPFSEARIRPTANTDLKKFGYKPMAMRVFEASEILDDRIDEFTEIYQKEYETEDVNFGSAAIQSTSEIIAVGRIASDSLEGKLNPASLVLETSRRTGAGLRVPLNLDSVPSANFFPGQIVALRGINASGNYFSVKMVLPPPLLPPAASSPVTMDSVNQRLEEAGSPSPLNVLIASGPYTADDNLAFEPLHEICQKAAETYADSLVLMGPFLDIEHPLLSSGDFDLPNMKGFDPDTATLATVFRHCITAPLQKLVAAVPSITIVMIPSVRDALSKHVSWPQEQLPKKELGLPKQVRMVSNPVTLSFNETVIGMCSYDVLYDLRREEVLHGKPKEGSLLTRLPKYLIEQRHFLPMFPPSSRENLPKPATENGVATGAMLDLSYSKLGEWWNVRPDVLITPSLLPPFVKVFRPCLSLSFFSFLTPIIQVVDSVLVINPGTLSKRRAAGTYAQMAIHPRVIADDEREQKQLGHKLYERARVDVIRI</sequence>
<evidence type="ECO:0000256" key="5">
    <source>
        <dbReference type="ARBA" id="ARBA00023242"/>
    </source>
</evidence>
<dbReference type="Proteomes" id="UP000653565">
    <property type="component" value="Unassembled WGS sequence"/>
</dbReference>
<dbReference type="Pfam" id="PF04042">
    <property type="entry name" value="DNA_pol_E_B"/>
    <property type="match status" value="1"/>
</dbReference>
<dbReference type="AlphaFoldDB" id="A0A8H4M321"/>
<evidence type="ECO:0000313" key="10">
    <source>
        <dbReference type="EMBL" id="KAF4226459.1"/>
    </source>
</evidence>
<dbReference type="PANTHER" id="PTHR23061:SF12">
    <property type="entry name" value="DNA POLYMERASE ALPHA SUBUNIT B"/>
    <property type="match status" value="1"/>
</dbReference>
<accession>A0A8H4M321</accession>